<comment type="catalytic activity">
    <reaction evidence="1 7">
        <text>a uridine in RNA = a pseudouridine in RNA</text>
        <dbReference type="Rhea" id="RHEA:48348"/>
        <dbReference type="Rhea" id="RHEA-COMP:12068"/>
        <dbReference type="Rhea" id="RHEA-COMP:12069"/>
        <dbReference type="ChEBI" id="CHEBI:65314"/>
        <dbReference type="ChEBI" id="CHEBI:65315"/>
    </reaction>
</comment>
<dbReference type="GO" id="GO:0000455">
    <property type="term" value="P:enzyme-directed rRNA pseudouridine synthesis"/>
    <property type="evidence" value="ECO:0007669"/>
    <property type="project" value="UniProtKB-ARBA"/>
</dbReference>
<dbReference type="CDD" id="cd00165">
    <property type="entry name" value="S4"/>
    <property type="match status" value="1"/>
</dbReference>
<accession>A0A134CMB8</accession>
<dbReference type="SUPFAM" id="SSF55120">
    <property type="entry name" value="Pseudouridine synthase"/>
    <property type="match status" value="1"/>
</dbReference>
<dbReference type="GO" id="GO:0003723">
    <property type="term" value="F:RNA binding"/>
    <property type="evidence" value="ECO:0007669"/>
    <property type="project" value="UniProtKB-KW"/>
</dbReference>
<dbReference type="GO" id="GO:0120159">
    <property type="term" value="F:rRNA pseudouridine synthase activity"/>
    <property type="evidence" value="ECO:0007669"/>
    <property type="project" value="UniProtKB-ARBA"/>
</dbReference>
<dbReference type="PANTHER" id="PTHR21600:SF44">
    <property type="entry name" value="RIBOSOMAL LARGE SUBUNIT PSEUDOURIDINE SYNTHASE D"/>
    <property type="match status" value="1"/>
</dbReference>
<evidence type="ECO:0000313" key="10">
    <source>
        <dbReference type="Proteomes" id="UP000070160"/>
    </source>
</evidence>
<dbReference type="FunFam" id="3.30.2350.10:FF:000006">
    <property type="entry name" value="Pseudouridine synthase"/>
    <property type="match status" value="1"/>
</dbReference>
<dbReference type="STRING" id="1588748.HMPREF3182_00008"/>
<dbReference type="PANTHER" id="PTHR21600">
    <property type="entry name" value="MITOCHONDRIAL RNA PSEUDOURIDINE SYNTHASE"/>
    <property type="match status" value="1"/>
</dbReference>
<keyword evidence="3 6" id="KW-0694">RNA-binding</keyword>
<protein>
    <recommendedName>
        <fullName evidence="7">Pseudouridine synthase</fullName>
        <ecNumber evidence="7">5.4.99.-</ecNumber>
    </recommendedName>
</protein>
<dbReference type="InterPro" id="IPR036986">
    <property type="entry name" value="S4_RNA-bd_sf"/>
</dbReference>
<name>A0A134CMB8_9FIRM</name>
<keyword evidence="4 7" id="KW-0413">Isomerase</keyword>
<dbReference type="EMBL" id="LSDT01000001">
    <property type="protein sequence ID" value="KXB93325.1"/>
    <property type="molecule type" value="Genomic_DNA"/>
</dbReference>
<gene>
    <name evidence="9" type="ORF">HMPREF3182_00008</name>
</gene>
<evidence type="ECO:0000256" key="2">
    <source>
        <dbReference type="ARBA" id="ARBA00010876"/>
    </source>
</evidence>
<dbReference type="Gene3D" id="3.10.290.10">
    <property type="entry name" value="RNA-binding S4 domain"/>
    <property type="match status" value="1"/>
</dbReference>
<dbReference type="Pfam" id="PF00849">
    <property type="entry name" value="PseudoU_synth_2"/>
    <property type="match status" value="1"/>
</dbReference>
<dbReference type="PATRIC" id="fig|1588748.3.peg.8"/>
<comment type="similarity">
    <text evidence="2 7">Belongs to the pseudouridine synthase RluA family.</text>
</comment>
<dbReference type="PROSITE" id="PS01129">
    <property type="entry name" value="PSI_RLU"/>
    <property type="match status" value="1"/>
</dbReference>
<dbReference type="InterPro" id="IPR020103">
    <property type="entry name" value="PsdUridine_synth_cat_dom_sf"/>
</dbReference>
<evidence type="ECO:0000256" key="3">
    <source>
        <dbReference type="ARBA" id="ARBA00022884"/>
    </source>
</evidence>
<dbReference type="NCBIfam" id="TIGR00005">
    <property type="entry name" value="rluA_subfam"/>
    <property type="match status" value="1"/>
</dbReference>
<dbReference type="InterPro" id="IPR006145">
    <property type="entry name" value="PsdUridine_synth_RsuA/RluA"/>
</dbReference>
<dbReference type="InterPro" id="IPR006225">
    <property type="entry name" value="PsdUridine_synth_RluC/D"/>
</dbReference>
<evidence type="ECO:0000256" key="7">
    <source>
        <dbReference type="RuleBase" id="RU362028"/>
    </source>
</evidence>
<evidence type="ECO:0000313" key="9">
    <source>
        <dbReference type="EMBL" id="KXB93325.1"/>
    </source>
</evidence>
<comment type="caution">
    <text evidence="9">The sequence shown here is derived from an EMBL/GenBank/DDBJ whole genome shotgun (WGS) entry which is preliminary data.</text>
</comment>
<evidence type="ECO:0000259" key="8">
    <source>
        <dbReference type="SMART" id="SM00363"/>
    </source>
</evidence>
<feature type="active site" evidence="5">
    <location>
        <position position="143"/>
    </location>
</feature>
<evidence type="ECO:0000256" key="1">
    <source>
        <dbReference type="ARBA" id="ARBA00000073"/>
    </source>
</evidence>
<dbReference type="AlphaFoldDB" id="A0A134CMB8"/>
<dbReference type="EC" id="5.4.99.-" evidence="7"/>
<dbReference type="InterPro" id="IPR002942">
    <property type="entry name" value="S4_RNA-bd"/>
</dbReference>
<dbReference type="SMART" id="SM00363">
    <property type="entry name" value="S4"/>
    <property type="match status" value="1"/>
</dbReference>
<dbReference type="Proteomes" id="UP000070160">
    <property type="component" value="Unassembled WGS sequence"/>
</dbReference>
<evidence type="ECO:0000256" key="5">
    <source>
        <dbReference type="PIRSR" id="PIRSR606225-1"/>
    </source>
</evidence>
<feature type="domain" description="RNA-binding S4" evidence="8">
    <location>
        <begin position="20"/>
        <end position="83"/>
    </location>
</feature>
<comment type="function">
    <text evidence="7">Responsible for synthesis of pseudouridine from uracil.</text>
</comment>
<dbReference type="PROSITE" id="PS50889">
    <property type="entry name" value="S4"/>
    <property type="match status" value="1"/>
</dbReference>
<dbReference type="Gene3D" id="3.30.2350.10">
    <property type="entry name" value="Pseudouridine synthase"/>
    <property type="match status" value="1"/>
</dbReference>
<dbReference type="Pfam" id="PF01479">
    <property type="entry name" value="S4"/>
    <property type="match status" value="1"/>
</dbReference>
<dbReference type="InterPro" id="IPR050188">
    <property type="entry name" value="RluA_PseudoU_synthase"/>
</dbReference>
<keyword evidence="10" id="KW-1185">Reference proteome</keyword>
<organism evidence="9 10">
    <name type="scientific">Megasphaera hutchinsoni</name>
    <dbReference type="NCBI Taxonomy" id="1588748"/>
    <lineage>
        <taxon>Bacteria</taxon>
        <taxon>Bacillati</taxon>
        <taxon>Bacillota</taxon>
        <taxon>Negativicutes</taxon>
        <taxon>Veillonellales</taxon>
        <taxon>Veillonellaceae</taxon>
        <taxon>Megasphaera</taxon>
    </lineage>
</organism>
<evidence type="ECO:0000256" key="6">
    <source>
        <dbReference type="PROSITE-ProRule" id="PRU00182"/>
    </source>
</evidence>
<proteinExistence type="inferred from homology"/>
<sequence length="310" mass="35058">MREYGMKHQTYEVIEADKGIRLDVLVARELAISRAFAQQLIKEEKVYVNDCKRKANYRLDVGQMVAMEPSQPTELCATPENIPLDILYEDEHLIVVNKPRGMVVHPAPGNPAGTLVNALLYHCQGSLSGINGMIRPGIVHRLDKDTSGVMVVAKTDVAHRHLAEQIKAHTAKRTYWTLVHGTLAEMRGTIEAPIGRHPKDRIKMAVNLKNGREAITHFTVQERYRMYTWIACQLETGRTHQIRVHLAYIGHPVVNDPVYGYKRDAFPIQGQVLHSYSLQFIHPITGEKMDIKALPANDFMVCLQQAATQR</sequence>
<dbReference type="CDD" id="cd02869">
    <property type="entry name" value="PseudoU_synth_RluA_like"/>
    <property type="match status" value="1"/>
</dbReference>
<dbReference type="SUPFAM" id="SSF55174">
    <property type="entry name" value="Alpha-L RNA-binding motif"/>
    <property type="match status" value="1"/>
</dbReference>
<evidence type="ECO:0000256" key="4">
    <source>
        <dbReference type="ARBA" id="ARBA00023235"/>
    </source>
</evidence>
<reference evidence="10" key="1">
    <citation type="submission" date="2016-01" db="EMBL/GenBank/DDBJ databases">
        <authorList>
            <person name="Mitreva M."/>
            <person name="Pepin K.H."/>
            <person name="Mihindukulasuriya K.A."/>
            <person name="Fulton R."/>
            <person name="Fronick C."/>
            <person name="O'Laughlin M."/>
            <person name="Miner T."/>
            <person name="Herter B."/>
            <person name="Rosa B.A."/>
            <person name="Cordes M."/>
            <person name="Tomlinson C."/>
            <person name="Wollam A."/>
            <person name="Palsikar V.B."/>
            <person name="Mardis E.R."/>
            <person name="Wilson R.K."/>
        </authorList>
    </citation>
    <scope>NUCLEOTIDE SEQUENCE [LARGE SCALE GENOMIC DNA]</scope>
    <source>
        <strain evidence="10">KA00182</strain>
    </source>
</reference>
<dbReference type="InterPro" id="IPR006224">
    <property type="entry name" value="PsdUridine_synth_RluA-like_CS"/>
</dbReference>